<dbReference type="GO" id="GO:0005811">
    <property type="term" value="C:lipid droplet"/>
    <property type="evidence" value="ECO:0000318"/>
    <property type="project" value="GO_Central"/>
</dbReference>
<dbReference type="Pfam" id="PF10230">
    <property type="entry name" value="LIDHydrolase"/>
    <property type="match status" value="1"/>
</dbReference>
<name>A0A6I8PSP4_XENTR</name>
<protein>
    <recommendedName>
        <fullName evidence="4">Lipid droplet-associated hydrolase</fullName>
        <ecNumber evidence="9">3.1.1.13</ecNumber>
    </recommendedName>
    <alternativeName>
        <fullName evidence="8">Lipid droplet-associated serine hydrolase</fullName>
    </alternativeName>
</protein>
<dbReference type="InterPro" id="IPR029058">
    <property type="entry name" value="AB_hydrolase_fold"/>
</dbReference>
<evidence type="ECO:0000256" key="7">
    <source>
        <dbReference type="ARBA" id="ARBA00022824"/>
    </source>
</evidence>
<dbReference type="AGR" id="Xenbase:XB-GENE-985182"/>
<evidence type="ECO:0000313" key="13">
    <source>
        <dbReference type="RefSeq" id="XP_002934536.2"/>
    </source>
</evidence>
<dbReference type="AlphaFoldDB" id="A0A6I8PSP4"/>
<dbReference type="Proteomes" id="UP000008143">
    <property type="component" value="Chromosome 5"/>
</dbReference>
<evidence type="ECO:0000256" key="10">
    <source>
        <dbReference type="ARBA" id="ARBA00049527"/>
    </source>
</evidence>
<evidence type="ECO:0000256" key="6">
    <source>
        <dbReference type="ARBA" id="ARBA00022801"/>
    </source>
</evidence>
<dbReference type="OrthoDB" id="448051at2759"/>
<dbReference type="GeneTree" id="ENSGT00390000009688"/>
<evidence type="ECO:0000256" key="4">
    <source>
        <dbReference type="ARBA" id="ARBA00019242"/>
    </source>
</evidence>
<evidence type="ECO:0000256" key="2">
    <source>
        <dbReference type="ARBA" id="ARBA00004502"/>
    </source>
</evidence>
<reference evidence="11" key="2">
    <citation type="submission" date="2020-05" db="UniProtKB">
        <authorList>
            <consortium name="Ensembl"/>
        </authorList>
    </citation>
    <scope>IDENTIFICATION</scope>
</reference>
<evidence type="ECO:0000256" key="3">
    <source>
        <dbReference type="ARBA" id="ARBA00008300"/>
    </source>
</evidence>
<comment type="subcellular location">
    <subcellularLocation>
        <location evidence="1">Endoplasmic reticulum</location>
    </subcellularLocation>
    <subcellularLocation>
        <location evidence="2">Lipid droplet</location>
    </subcellularLocation>
</comment>
<dbReference type="GO" id="GO:0042632">
    <property type="term" value="P:cholesterol homeostasis"/>
    <property type="evidence" value="ECO:0007669"/>
    <property type="project" value="UniProtKB-ARBA"/>
</dbReference>
<keyword evidence="12" id="KW-1185">Reference proteome</keyword>
<dbReference type="GO" id="GO:0160077">
    <property type="term" value="P:lipid droplet fusion"/>
    <property type="evidence" value="ECO:0007669"/>
    <property type="project" value="UniProtKB-ARBA"/>
</dbReference>
<dbReference type="GO" id="GO:0005783">
    <property type="term" value="C:endoplasmic reticulum"/>
    <property type="evidence" value="ECO:0007669"/>
    <property type="project" value="UniProtKB-SubCell"/>
</dbReference>
<dbReference type="Ensembl" id="ENSXETT00000056227">
    <property type="protein sequence ID" value="ENSXETP00000056227"/>
    <property type="gene ID" value="ENSXETG00000008907"/>
</dbReference>
<evidence type="ECO:0000313" key="12">
    <source>
        <dbReference type="Proteomes" id="UP000008143"/>
    </source>
</evidence>
<dbReference type="GO" id="GO:0035356">
    <property type="term" value="P:intracellular triglyceride homeostasis"/>
    <property type="evidence" value="ECO:0007669"/>
    <property type="project" value="UniProtKB-ARBA"/>
</dbReference>
<dbReference type="GO" id="GO:0004771">
    <property type="term" value="F:sterol ester esterase activity"/>
    <property type="evidence" value="ECO:0007669"/>
    <property type="project" value="UniProtKB-EC"/>
</dbReference>
<dbReference type="RefSeq" id="XP_002934536.2">
    <property type="nucleotide sequence ID" value="XM_002934490.5"/>
</dbReference>
<dbReference type="CTD" id="60526"/>
<reference evidence="13" key="3">
    <citation type="submission" date="2025-04" db="UniProtKB">
        <authorList>
            <consortium name="RefSeq"/>
        </authorList>
    </citation>
    <scope>IDENTIFICATION</scope>
    <source>
        <strain evidence="13">Nigerian</strain>
        <tissue evidence="13">Liver and blood</tissue>
    </source>
</reference>
<evidence type="ECO:0000256" key="1">
    <source>
        <dbReference type="ARBA" id="ARBA00004240"/>
    </source>
</evidence>
<dbReference type="KEGG" id="xtr:779625"/>
<dbReference type="Xenbase" id="XB-GENE-985182">
    <property type="gene designation" value="ldah"/>
</dbReference>
<evidence type="ECO:0000313" key="14">
    <source>
        <dbReference type="Xenbase" id="XB-GENE-985182"/>
    </source>
</evidence>
<evidence type="ECO:0000256" key="8">
    <source>
        <dbReference type="ARBA" id="ARBA00031924"/>
    </source>
</evidence>
<gene>
    <name evidence="11 13 14" type="primary">ldah</name>
</gene>
<evidence type="ECO:0000313" key="11">
    <source>
        <dbReference type="Ensembl" id="ENSXETP00000056227"/>
    </source>
</evidence>
<dbReference type="SUPFAM" id="SSF53474">
    <property type="entry name" value="alpha/beta-Hydrolases"/>
    <property type="match status" value="1"/>
</dbReference>
<dbReference type="PANTHER" id="PTHR13390">
    <property type="entry name" value="LIPASE"/>
    <property type="match status" value="1"/>
</dbReference>
<dbReference type="Bgee" id="ENSXETG00000008907">
    <property type="expression patterns" value="Expressed in brain and 13 other cell types or tissues"/>
</dbReference>
<dbReference type="PANTHER" id="PTHR13390:SF0">
    <property type="entry name" value="LIPID DROPLET-ASSOCIATED HYDROLASE"/>
    <property type="match status" value="1"/>
</dbReference>
<dbReference type="FunFam" id="3.40.50.1820:FF:000068">
    <property type="entry name" value="Lipid droplet associated hydrolase"/>
    <property type="match status" value="1"/>
</dbReference>
<organism evidence="11">
    <name type="scientific">Xenopus tropicalis</name>
    <name type="common">Western clawed frog</name>
    <name type="synonym">Silurana tropicalis</name>
    <dbReference type="NCBI Taxonomy" id="8364"/>
    <lineage>
        <taxon>Eukaryota</taxon>
        <taxon>Metazoa</taxon>
        <taxon>Chordata</taxon>
        <taxon>Craniata</taxon>
        <taxon>Vertebrata</taxon>
        <taxon>Euteleostomi</taxon>
        <taxon>Amphibia</taxon>
        <taxon>Batrachia</taxon>
        <taxon>Anura</taxon>
        <taxon>Pipoidea</taxon>
        <taxon>Pipidae</taxon>
        <taxon>Xenopodinae</taxon>
        <taxon>Xenopus</taxon>
        <taxon>Silurana</taxon>
    </lineage>
</organism>
<keyword evidence="6 13" id="KW-0378">Hydrolase</keyword>
<sequence>MRAQLSRLAERWRGGAYYSSVCSWTSAPKGCAAGGWGAGRKCGSRSVRATIHRTMSEDHFPVHDEFIYCSGGATEVLKFGPWKDLQKSNGESKPKLLILIIPGNPGVVGFYRTFMQSLYCSLDQRYPVWAISHAGHCSPPRGMDMTQEYDQMEDVFGLNGQIEHKLSFMKEHVPADIKLILIGHSIGCYIILEMMKRAADLKVLQSIMLFPTIERMAQSPQGKIMTPLLCSLRYVFYMPLYLLSFLPENLKTSLVRFVLRGIKSVDEASVEACLNLFRMDCAANAMYMGSQEMVKVLERDNNTIKRNLQKLIFYYGATDNWCPVQYYEEMKKAFPEGSILLCEKGIRHAFVLDSSNEVATMTIDWLKKRSLC</sequence>
<dbReference type="EC" id="3.1.1.13" evidence="9"/>
<keyword evidence="5" id="KW-0551">Lipid droplet</keyword>
<evidence type="ECO:0000256" key="5">
    <source>
        <dbReference type="ARBA" id="ARBA00022677"/>
    </source>
</evidence>
<evidence type="ECO:0000256" key="9">
    <source>
        <dbReference type="ARBA" id="ARBA00039150"/>
    </source>
</evidence>
<dbReference type="GeneID" id="779625"/>
<comment type="catalytic activity">
    <reaction evidence="10">
        <text>a cholesterol ester + H2O = cholesterol + a fatty acid + H(+)</text>
        <dbReference type="Rhea" id="RHEA:36403"/>
        <dbReference type="ChEBI" id="CHEBI:15377"/>
        <dbReference type="ChEBI" id="CHEBI:15378"/>
        <dbReference type="ChEBI" id="CHEBI:16113"/>
        <dbReference type="ChEBI" id="CHEBI:17002"/>
        <dbReference type="ChEBI" id="CHEBI:28868"/>
        <dbReference type="EC" id="3.1.1.13"/>
    </reaction>
    <physiologicalReaction direction="left-to-right" evidence="10">
        <dbReference type="Rhea" id="RHEA:36404"/>
    </physiologicalReaction>
</comment>
<accession>A0A6I8PSP4</accession>
<keyword evidence="7" id="KW-0256">Endoplasmic reticulum</keyword>
<proteinExistence type="inferred from homology"/>
<dbReference type="OMA" id="WVPVSYY"/>
<dbReference type="GO" id="GO:0019915">
    <property type="term" value="P:lipid storage"/>
    <property type="evidence" value="ECO:0000318"/>
    <property type="project" value="GO_Central"/>
</dbReference>
<reference evidence="11" key="1">
    <citation type="journal article" date="2010" name="Science">
        <title>The genome of the Western clawed frog Xenopus tropicalis.</title>
        <authorList>
            <person name="Hellsten U."/>
            <person name="Harland R.M."/>
            <person name="Gilchrist M.J."/>
            <person name="Hendrix D."/>
            <person name="Jurka J."/>
            <person name="Kapitonov V."/>
            <person name="Ovcharenko I."/>
            <person name="Putnam N.H."/>
            <person name="Shu S."/>
            <person name="Taher L."/>
            <person name="Blitz I.L."/>
            <person name="Blumberg B."/>
            <person name="Dichmann D.S."/>
            <person name="Dubchak I."/>
            <person name="Amaya E."/>
            <person name="Detter J.C."/>
            <person name="Fletcher R."/>
            <person name="Gerhard D.S."/>
            <person name="Goodstein D."/>
            <person name="Graves T."/>
            <person name="Grigoriev I.V."/>
            <person name="Grimwood J."/>
            <person name="Kawashima T."/>
            <person name="Lindquist E."/>
            <person name="Lucas S.M."/>
            <person name="Mead P.E."/>
            <person name="Mitros T."/>
            <person name="Ogino H."/>
            <person name="Ohta Y."/>
            <person name="Poliakov A.V."/>
            <person name="Pollet N."/>
            <person name="Robert J."/>
            <person name="Salamov A."/>
            <person name="Sater A.K."/>
            <person name="Schmutz J."/>
            <person name="Terry A."/>
            <person name="Vize P.D."/>
            <person name="Warren W.C."/>
            <person name="Wells D."/>
            <person name="Wills A."/>
            <person name="Wilson R.K."/>
            <person name="Zimmerman L.B."/>
            <person name="Zorn A.M."/>
            <person name="Grainger R."/>
            <person name="Grammer T."/>
            <person name="Khokha M.K."/>
            <person name="Richardson P.M."/>
            <person name="Rokhsar D.S."/>
        </authorList>
    </citation>
    <scope>NUCLEOTIDE SEQUENCE [LARGE SCALE GENOMIC DNA]</scope>
    <source>
        <strain evidence="11">Nigerian</strain>
    </source>
</reference>
<dbReference type="Gene3D" id="3.40.50.1820">
    <property type="entry name" value="alpha/beta hydrolase"/>
    <property type="match status" value="1"/>
</dbReference>
<comment type="similarity">
    <text evidence="3">Belongs to the AB hydrolase superfamily. LDAH family.</text>
</comment>
<dbReference type="InterPro" id="IPR019363">
    <property type="entry name" value="LDAH"/>
</dbReference>